<dbReference type="EMBL" id="BMKS01000010">
    <property type="protein sequence ID" value="GGG41824.1"/>
    <property type="molecule type" value="Genomic_DNA"/>
</dbReference>
<reference evidence="4 5" key="1">
    <citation type="journal article" date="2014" name="Int. J. Syst. Evol. Microbiol.">
        <title>Complete genome sequence of Corynebacterium casei LMG S-19264T (=DSM 44701T), isolated from a smear-ripened cheese.</title>
        <authorList>
            <consortium name="US DOE Joint Genome Institute (JGI-PGF)"/>
            <person name="Walter F."/>
            <person name="Albersmeier A."/>
            <person name="Kalinowski J."/>
            <person name="Ruckert C."/>
        </authorList>
    </citation>
    <scope>NUCLEOTIDE SEQUENCE [LARGE SCALE GENOMIC DNA]</scope>
    <source>
        <strain evidence="4 5">CGMCC 1.16330</strain>
    </source>
</reference>
<evidence type="ECO:0008006" key="6">
    <source>
        <dbReference type="Google" id="ProtNLM"/>
    </source>
</evidence>
<name>A0A8J2ZD81_9PROT</name>
<keyword evidence="3" id="KW-0732">Signal</keyword>
<protein>
    <recommendedName>
        <fullName evidence="6">Glycine zipper domain-containing protein</fullName>
    </recommendedName>
</protein>
<comment type="caution">
    <text evidence="4">The sequence shown here is derived from an EMBL/GenBank/DDBJ whole genome shotgun (WGS) entry which is preliminary data.</text>
</comment>
<feature type="transmembrane region" description="Helical" evidence="2">
    <location>
        <begin position="105"/>
        <end position="128"/>
    </location>
</feature>
<evidence type="ECO:0000256" key="3">
    <source>
        <dbReference type="SAM" id="SignalP"/>
    </source>
</evidence>
<organism evidence="4 5">
    <name type="scientific">Caldovatus sediminis</name>
    <dbReference type="NCBI Taxonomy" id="2041189"/>
    <lineage>
        <taxon>Bacteria</taxon>
        <taxon>Pseudomonadati</taxon>
        <taxon>Pseudomonadota</taxon>
        <taxon>Alphaproteobacteria</taxon>
        <taxon>Acetobacterales</taxon>
        <taxon>Roseomonadaceae</taxon>
        <taxon>Caldovatus</taxon>
    </lineage>
</organism>
<dbReference type="AlphaFoldDB" id="A0A8J2ZD81"/>
<proteinExistence type="predicted"/>
<dbReference type="RefSeq" id="WP_188901945.1">
    <property type="nucleotide sequence ID" value="NZ_BMKS01000010.1"/>
</dbReference>
<evidence type="ECO:0000313" key="4">
    <source>
        <dbReference type="EMBL" id="GGG41824.1"/>
    </source>
</evidence>
<accession>A0A8J2ZD81</accession>
<keyword evidence="2" id="KW-0472">Membrane</keyword>
<feature type="compositionally biased region" description="Basic and acidic residues" evidence="1">
    <location>
        <begin position="44"/>
        <end position="61"/>
    </location>
</feature>
<feature type="signal peptide" evidence="3">
    <location>
        <begin position="1"/>
        <end position="34"/>
    </location>
</feature>
<evidence type="ECO:0000256" key="2">
    <source>
        <dbReference type="SAM" id="Phobius"/>
    </source>
</evidence>
<evidence type="ECO:0000313" key="5">
    <source>
        <dbReference type="Proteomes" id="UP000597507"/>
    </source>
</evidence>
<gene>
    <name evidence="4" type="ORF">GCM10010964_31650</name>
</gene>
<sequence>MSTEGLERNRSRRGRPTIACAAAAALVLNACAQADPPGGGDATAARETREQRIGPDDGRDACRPQLVRFDSAGEFFAGPIIAGAALGAAAGAGAAAAFPRTGPISALIGLAVGAGVGAAAGAAVGSYLEQRRREAGEDEAALSRLVASDLERENAGLDQAQRAFDDLLDCRVRTAQEVREAARSGALPAPEAQARLAEIQERTRRDVELAKRVTARVGERGSDLDTAIDALAPEVRPQVASANAAAQAVVVPAVAVAPVPVRVRPDPVAPAVAQVPPRQPVQVRPARTPGFAVVETESGQRLGYAPVEAFATRGAGSAAPVRLAAPASPFALPPGAAAPAAAAPEAGAAAPAGRLRSLAATNIARRDNFIESVRNAESLATRGFETAI</sequence>
<keyword evidence="2" id="KW-0812">Transmembrane</keyword>
<feature type="chain" id="PRO_5035154902" description="Glycine zipper domain-containing protein" evidence="3">
    <location>
        <begin position="35"/>
        <end position="388"/>
    </location>
</feature>
<keyword evidence="5" id="KW-1185">Reference proteome</keyword>
<dbReference type="Proteomes" id="UP000597507">
    <property type="component" value="Unassembled WGS sequence"/>
</dbReference>
<feature type="region of interest" description="Disordered" evidence="1">
    <location>
        <begin position="36"/>
        <end position="61"/>
    </location>
</feature>
<evidence type="ECO:0000256" key="1">
    <source>
        <dbReference type="SAM" id="MobiDB-lite"/>
    </source>
</evidence>
<feature type="transmembrane region" description="Helical" evidence="2">
    <location>
        <begin position="76"/>
        <end position="98"/>
    </location>
</feature>
<keyword evidence="2" id="KW-1133">Transmembrane helix</keyword>